<dbReference type="EMBL" id="RJKN01000009">
    <property type="protein sequence ID" value="ROP26917.1"/>
    <property type="molecule type" value="Genomic_DNA"/>
</dbReference>
<sequence length="296" mass="30260">MRRRVVGAVAAGLVLAGCGQPPPGAAPGTTDEAPTSAAAPAGALTTRSPATVLDAGDGAQVCLGGVMESMPPQCRGVPLAGWDWADHEGAYEEAGAVRWGDFTVTGTFDGTTLTVTDALPGALGTGTGDVPRRDVGPPCPEPAGGWADDPLPLVAHEEVLAAARARADYAGGWVTHRDPRPAEEIDQLLADDPEAGLVPPVVTIRVTGDPAAAEADLRPLWDGPLCVTTAERTEAELVDIQTEVNAVDGMLGSSQDTLTGTVDLQVVHDDGTLQAELDERYGAGVVRVESALVPLS</sequence>
<reference evidence="2 3" key="1">
    <citation type="journal article" date="2015" name="Stand. Genomic Sci.">
        <title>Genomic Encyclopedia of Bacterial and Archaeal Type Strains, Phase III: the genomes of soil and plant-associated and newly described type strains.</title>
        <authorList>
            <person name="Whitman W.B."/>
            <person name="Woyke T."/>
            <person name="Klenk H.P."/>
            <person name="Zhou Y."/>
            <person name="Lilburn T.G."/>
            <person name="Beck B.J."/>
            <person name="De Vos P."/>
            <person name="Vandamme P."/>
            <person name="Eisen J.A."/>
            <person name="Garrity G."/>
            <person name="Hugenholtz P."/>
            <person name="Kyrpides N.C."/>
        </authorList>
    </citation>
    <scope>NUCLEOTIDE SEQUENCE [LARGE SCALE GENOMIC DNA]</scope>
    <source>
        <strain evidence="2 3">CECT 7306</strain>
    </source>
</reference>
<evidence type="ECO:0000256" key="1">
    <source>
        <dbReference type="SAM" id="MobiDB-lite"/>
    </source>
</evidence>
<evidence type="ECO:0000313" key="2">
    <source>
        <dbReference type="EMBL" id="ROP26917.1"/>
    </source>
</evidence>
<proteinExistence type="predicted"/>
<dbReference type="AlphaFoldDB" id="A0A3N1G9K9"/>
<comment type="caution">
    <text evidence="2">The sequence shown here is derived from an EMBL/GenBank/DDBJ whole genome shotgun (WGS) entry which is preliminary data.</text>
</comment>
<dbReference type="Proteomes" id="UP000276232">
    <property type="component" value="Unassembled WGS sequence"/>
</dbReference>
<evidence type="ECO:0000313" key="3">
    <source>
        <dbReference type="Proteomes" id="UP000276232"/>
    </source>
</evidence>
<protein>
    <submittedName>
        <fullName evidence="2">Uncharacterized protein</fullName>
    </submittedName>
</protein>
<keyword evidence="3" id="KW-1185">Reference proteome</keyword>
<name>A0A3N1G9K9_9ACTN</name>
<feature type="compositionally biased region" description="Low complexity" evidence="1">
    <location>
        <begin position="26"/>
        <end position="40"/>
    </location>
</feature>
<feature type="region of interest" description="Disordered" evidence="1">
    <location>
        <begin position="19"/>
        <end position="40"/>
    </location>
</feature>
<organism evidence="2 3">
    <name type="scientific">Pseudokineococcus lusitanus</name>
    <dbReference type="NCBI Taxonomy" id="763993"/>
    <lineage>
        <taxon>Bacteria</taxon>
        <taxon>Bacillati</taxon>
        <taxon>Actinomycetota</taxon>
        <taxon>Actinomycetes</taxon>
        <taxon>Kineosporiales</taxon>
        <taxon>Kineosporiaceae</taxon>
        <taxon>Pseudokineococcus</taxon>
    </lineage>
</organism>
<dbReference type="InParanoid" id="A0A3N1G9K9"/>
<accession>A0A3N1G9K9</accession>
<dbReference type="PROSITE" id="PS51257">
    <property type="entry name" value="PROKAR_LIPOPROTEIN"/>
    <property type="match status" value="1"/>
</dbReference>
<gene>
    <name evidence="2" type="ORF">EDC03_3154</name>
</gene>